<keyword evidence="2" id="KW-1185">Reference proteome</keyword>
<proteinExistence type="predicted"/>
<dbReference type="AlphaFoldDB" id="A0AAD5RXH1"/>
<protein>
    <submittedName>
        <fullName evidence="1">Uncharacterized protein</fullName>
    </submittedName>
</protein>
<name>A0AAD5RXH1_9PEZI</name>
<evidence type="ECO:0000313" key="2">
    <source>
        <dbReference type="Proteomes" id="UP001201980"/>
    </source>
</evidence>
<comment type="caution">
    <text evidence="1">The sequence shown here is derived from an EMBL/GenBank/DDBJ whole genome shotgun (WGS) entry which is preliminary data.</text>
</comment>
<organism evidence="1 2">
    <name type="scientific">Zalerion maritima</name>
    <dbReference type="NCBI Taxonomy" id="339359"/>
    <lineage>
        <taxon>Eukaryota</taxon>
        <taxon>Fungi</taxon>
        <taxon>Dikarya</taxon>
        <taxon>Ascomycota</taxon>
        <taxon>Pezizomycotina</taxon>
        <taxon>Sordariomycetes</taxon>
        <taxon>Lulworthiomycetidae</taxon>
        <taxon>Lulworthiales</taxon>
        <taxon>Lulworthiaceae</taxon>
        <taxon>Zalerion</taxon>
    </lineage>
</organism>
<sequence length="146" mass="16121">MHQDFEARMELETLNSHGKMDLARTRQYQPPIMGRMCEPRPIGSFQLKFHHVESQTGQFRRRTPAPAIVCEVLNPASWGRQAASNIHFGPLQLASSNFLGPVRGRDAVSDSAADGLAVMACTPRIGHVYITRAGVQLSSAKCFSDQ</sequence>
<dbReference type="Proteomes" id="UP001201980">
    <property type="component" value="Unassembled WGS sequence"/>
</dbReference>
<reference evidence="1" key="1">
    <citation type="submission" date="2022-07" db="EMBL/GenBank/DDBJ databases">
        <title>Draft genome sequence of Zalerion maritima ATCC 34329, a (micro)plastics degrading marine fungus.</title>
        <authorList>
            <person name="Paco A."/>
            <person name="Goncalves M.F.M."/>
            <person name="Rocha-Santos T.A.P."/>
            <person name="Alves A."/>
        </authorList>
    </citation>
    <scope>NUCLEOTIDE SEQUENCE</scope>
    <source>
        <strain evidence="1">ATCC 34329</strain>
    </source>
</reference>
<evidence type="ECO:0000313" key="1">
    <source>
        <dbReference type="EMBL" id="KAJ2906298.1"/>
    </source>
</evidence>
<gene>
    <name evidence="1" type="ORF">MKZ38_002377</name>
</gene>
<accession>A0AAD5RXH1</accession>
<dbReference type="EMBL" id="JAKWBI020000016">
    <property type="protein sequence ID" value="KAJ2906298.1"/>
    <property type="molecule type" value="Genomic_DNA"/>
</dbReference>